<gene>
    <name evidence="2" type="ORF">MICPUCDRAFT_60373</name>
</gene>
<dbReference type="Gene3D" id="3.60.10.10">
    <property type="entry name" value="Endonuclease/exonuclease/phosphatase"/>
    <property type="match status" value="1"/>
</dbReference>
<evidence type="ECO:0000259" key="1">
    <source>
        <dbReference type="Pfam" id="PF03372"/>
    </source>
</evidence>
<name>C1MY24_MICPC</name>
<dbReference type="GO" id="GO:0003824">
    <property type="term" value="F:catalytic activity"/>
    <property type="evidence" value="ECO:0007669"/>
    <property type="project" value="InterPro"/>
</dbReference>
<dbReference type="InterPro" id="IPR005135">
    <property type="entry name" value="Endo/exonuclease/phosphatase"/>
</dbReference>
<protein>
    <submittedName>
        <fullName evidence="2">Predicted protein</fullName>
    </submittedName>
</protein>
<evidence type="ECO:0000313" key="3">
    <source>
        <dbReference type="Proteomes" id="UP000001876"/>
    </source>
</evidence>
<dbReference type="RefSeq" id="XP_003060490.1">
    <property type="nucleotide sequence ID" value="XM_003060444.1"/>
</dbReference>
<reference evidence="2 3" key="1">
    <citation type="journal article" date="2009" name="Science">
        <title>Green evolution and dynamic adaptations revealed by genomes of the marine picoeukaryotes Micromonas.</title>
        <authorList>
            <person name="Worden A.Z."/>
            <person name="Lee J.H."/>
            <person name="Mock T."/>
            <person name="Rouze P."/>
            <person name="Simmons M.P."/>
            <person name="Aerts A.L."/>
            <person name="Allen A.E."/>
            <person name="Cuvelier M.L."/>
            <person name="Derelle E."/>
            <person name="Everett M.V."/>
            <person name="Foulon E."/>
            <person name="Grimwood J."/>
            <person name="Gundlach H."/>
            <person name="Henrissat B."/>
            <person name="Napoli C."/>
            <person name="McDonald S.M."/>
            <person name="Parker M.S."/>
            <person name="Rombauts S."/>
            <person name="Salamov A."/>
            <person name="Von Dassow P."/>
            <person name="Badger J.H."/>
            <person name="Coutinho P.M."/>
            <person name="Demir E."/>
            <person name="Dubchak I."/>
            <person name="Gentemann C."/>
            <person name="Eikrem W."/>
            <person name="Gready J.E."/>
            <person name="John U."/>
            <person name="Lanier W."/>
            <person name="Lindquist E.A."/>
            <person name="Lucas S."/>
            <person name="Mayer K.F."/>
            <person name="Moreau H."/>
            <person name="Not F."/>
            <person name="Otillar R."/>
            <person name="Panaud O."/>
            <person name="Pangilinan J."/>
            <person name="Paulsen I."/>
            <person name="Piegu B."/>
            <person name="Poliakov A."/>
            <person name="Robbens S."/>
            <person name="Schmutz J."/>
            <person name="Toulza E."/>
            <person name="Wyss T."/>
            <person name="Zelensky A."/>
            <person name="Zhou K."/>
            <person name="Armbrust E.V."/>
            <person name="Bhattacharya D."/>
            <person name="Goodenough U.W."/>
            <person name="Van de Peer Y."/>
            <person name="Grigoriev I.V."/>
        </authorList>
    </citation>
    <scope>NUCLEOTIDE SEQUENCE [LARGE SCALE GENOMIC DNA]</scope>
    <source>
        <strain evidence="2 3">CCMP1545</strain>
    </source>
</reference>
<dbReference type="AlphaFoldDB" id="C1MY24"/>
<dbReference type="GeneID" id="9686237"/>
<proteinExistence type="predicted"/>
<dbReference type="STRING" id="564608.C1MY24"/>
<dbReference type="KEGG" id="mpp:MICPUCDRAFT_60373"/>
<dbReference type="InterPro" id="IPR036691">
    <property type="entry name" value="Endo/exonu/phosph_ase_sf"/>
</dbReference>
<evidence type="ECO:0000313" key="2">
    <source>
        <dbReference type="EMBL" id="EEH55259.1"/>
    </source>
</evidence>
<dbReference type="Pfam" id="PF03372">
    <property type="entry name" value="Exo_endo_phos"/>
    <property type="match status" value="1"/>
</dbReference>
<dbReference type="EMBL" id="GG663742">
    <property type="protein sequence ID" value="EEH55259.1"/>
    <property type="molecule type" value="Genomic_DNA"/>
</dbReference>
<feature type="domain" description="Endonuclease/exonuclease/phosphatase" evidence="1">
    <location>
        <begin position="32"/>
        <end position="82"/>
    </location>
</feature>
<sequence>MKRFFAAAPLDASKRAKGEALPEPKSDPTSFITWNANGFLGRMKNEVDKACFLKYVERLDPDVICLQETWLAGAGPNRCASVADPNLASPRRAPALPRVES</sequence>
<accession>C1MY24</accession>
<dbReference type="SUPFAM" id="SSF56219">
    <property type="entry name" value="DNase I-like"/>
    <property type="match status" value="1"/>
</dbReference>
<organism evidence="3">
    <name type="scientific">Micromonas pusilla (strain CCMP1545)</name>
    <name type="common">Picoplanktonic green alga</name>
    <dbReference type="NCBI Taxonomy" id="564608"/>
    <lineage>
        <taxon>Eukaryota</taxon>
        <taxon>Viridiplantae</taxon>
        <taxon>Chlorophyta</taxon>
        <taxon>Mamiellophyceae</taxon>
        <taxon>Mamiellales</taxon>
        <taxon>Mamiellaceae</taxon>
        <taxon>Micromonas</taxon>
    </lineage>
</organism>
<dbReference type="OrthoDB" id="498125at2759"/>
<keyword evidence="3" id="KW-1185">Reference proteome</keyword>
<dbReference type="Proteomes" id="UP000001876">
    <property type="component" value="Unassembled WGS sequence"/>
</dbReference>